<dbReference type="OrthoDB" id="2567457at2759"/>
<dbReference type="HOGENOM" id="CLU_2831206_0_0_1"/>
<gene>
    <name evidence="1" type="ORF">PV06_03335</name>
</gene>
<sequence>MGSVSQQDFMARLAGRLVNEYPTDQRDQMNERYRFVERLFGENGDAFIYRRSGFHQGKTALVQPSP</sequence>
<dbReference type="VEuPathDB" id="FungiDB:PV06_03335"/>
<keyword evidence="2" id="KW-1185">Reference proteome</keyword>
<accession>A0A0D2DPZ0</accession>
<proteinExistence type="predicted"/>
<dbReference type="AlphaFoldDB" id="A0A0D2DPZ0"/>
<evidence type="ECO:0000313" key="2">
    <source>
        <dbReference type="Proteomes" id="UP000053342"/>
    </source>
</evidence>
<evidence type="ECO:0000313" key="1">
    <source>
        <dbReference type="EMBL" id="KIW44898.1"/>
    </source>
</evidence>
<reference evidence="1 2" key="1">
    <citation type="submission" date="2015-01" db="EMBL/GenBank/DDBJ databases">
        <title>The Genome Sequence of Exophiala oligosperma CBS72588.</title>
        <authorList>
            <consortium name="The Broad Institute Genomics Platform"/>
            <person name="Cuomo C."/>
            <person name="de Hoog S."/>
            <person name="Gorbushina A."/>
            <person name="Stielow B."/>
            <person name="Teixiera M."/>
            <person name="Abouelleil A."/>
            <person name="Chapman S.B."/>
            <person name="Priest M."/>
            <person name="Young S.K."/>
            <person name="Wortman J."/>
            <person name="Nusbaum C."/>
            <person name="Birren B."/>
        </authorList>
    </citation>
    <scope>NUCLEOTIDE SEQUENCE [LARGE SCALE GENOMIC DNA]</scope>
    <source>
        <strain evidence="1 2">CBS 72588</strain>
    </source>
</reference>
<dbReference type="GeneID" id="27355409"/>
<organism evidence="1 2">
    <name type="scientific">Exophiala oligosperma</name>
    <dbReference type="NCBI Taxonomy" id="215243"/>
    <lineage>
        <taxon>Eukaryota</taxon>
        <taxon>Fungi</taxon>
        <taxon>Dikarya</taxon>
        <taxon>Ascomycota</taxon>
        <taxon>Pezizomycotina</taxon>
        <taxon>Eurotiomycetes</taxon>
        <taxon>Chaetothyriomycetidae</taxon>
        <taxon>Chaetothyriales</taxon>
        <taxon>Herpotrichiellaceae</taxon>
        <taxon>Exophiala</taxon>
    </lineage>
</organism>
<dbReference type="EMBL" id="KN847334">
    <property type="protein sequence ID" value="KIW44898.1"/>
    <property type="molecule type" value="Genomic_DNA"/>
</dbReference>
<name>A0A0D2DPZ0_9EURO</name>
<dbReference type="RefSeq" id="XP_016265114.1">
    <property type="nucleotide sequence ID" value="XM_016404109.1"/>
</dbReference>
<dbReference type="Proteomes" id="UP000053342">
    <property type="component" value="Unassembled WGS sequence"/>
</dbReference>
<protein>
    <submittedName>
        <fullName evidence="1">Uncharacterized protein</fullName>
    </submittedName>
</protein>